<feature type="domain" description="Core-binding (CB)" evidence="13">
    <location>
        <begin position="3"/>
        <end position="88"/>
    </location>
</feature>
<keyword evidence="9 11" id="KW-0233">DNA recombination</keyword>
<dbReference type="HAMAP" id="MF_01808">
    <property type="entry name" value="Recomb_XerC_XerD"/>
    <property type="match status" value="1"/>
</dbReference>
<feature type="active site" description="O-(3'-phospho-DNA)-tyrosine intermediate" evidence="11">
    <location>
        <position position="279"/>
    </location>
</feature>
<dbReference type="InterPro" id="IPR011932">
    <property type="entry name" value="Recomb_XerD"/>
</dbReference>
<feature type="active site" evidence="11">
    <location>
        <position position="173"/>
    </location>
</feature>
<dbReference type="Proteomes" id="UP000320146">
    <property type="component" value="Unassembled WGS sequence"/>
</dbReference>
<evidence type="ECO:0000256" key="9">
    <source>
        <dbReference type="ARBA" id="ARBA00023172"/>
    </source>
</evidence>
<name>A0A520MV20_9GAMM</name>
<keyword evidence="7 11" id="KW-0229">DNA integration</keyword>
<dbReference type="AlphaFoldDB" id="A0A520MV20"/>
<evidence type="ECO:0000313" key="15">
    <source>
        <dbReference type="Proteomes" id="UP000320146"/>
    </source>
</evidence>
<keyword evidence="5 11" id="KW-0132">Cell division</keyword>
<dbReference type="NCBIfam" id="NF040815">
    <property type="entry name" value="recomb_XerA_Arch"/>
    <property type="match status" value="1"/>
</dbReference>
<evidence type="ECO:0000256" key="3">
    <source>
        <dbReference type="ARBA" id="ARBA00015810"/>
    </source>
</evidence>
<dbReference type="InterPro" id="IPR013762">
    <property type="entry name" value="Integrase-like_cat_sf"/>
</dbReference>
<protein>
    <recommendedName>
        <fullName evidence="3 11">Tyrosine recombinase XerD</fullName>
    </recommendedName>
</protein>
<feature type="active site" evidence="11">
    <location>
        <position position="270"/>
    </location>
</feature>
<dbReference type="PROSITE" id="PS51898">
    <property type="entry name" value="TYR_RECOMBINASE"/>
    <property type="match status" value="1"/>
</dbReference>
<comment type="similarity">
    <text evidence="2 11">Belongs to the 'phage' integrase family. XerD subfamily.</text>
</comment>
<keyword evidence="4 11" id="KW-0963">Cytoplasm</keyword>
<dbReference type="InterPro" id="IPR011010">
    <property type="entry name" value="DNA_brk_join_enz"/>
</dbReference>
<feature type="active site" evidence="11">
    <location>
        <position position="247"/>
    </location>
</feature>
<evidence type="ECO:0000259" key="12">
    <source>
        <dbReference type="PROSITE" id="PS51898"/>
    </source>
</evidence>
<evidence type="ECO:0000256" key="6">
    <source>
        <dbReference type="ARBA" id="ARBA00022829"/>
    </source>
</evidence>
<dbReference type="Gene3D" id="1.10.443.10">
    <property type="entry name" value="Intergrase catalytic core"/>
    <property type="match status" value="1"/>
</dbReference>
<dbReference type="Pfam" id="PF02899">
    <property type="entry name" value="Phage_int_SAM_1"/>
    <property type="match status" value="1"/>
</dbReference>
<accession>A0A520MV20</accession>
<dbReference type="InterPro" id="IPR010998">
    <property type="entry name" value="Integrase_recombinase_N"/>
</dbReference>
<evidence type="ECO:0000259" key="13">
    <source>
        <dbReference type="PROSITE" id="PS51900"/>
    </source>
</evidence>
<dbReference type="GO" id="GO:0009037">
    <property type="term" value="F:tyrosine-based site-specific recombinase activity"/>
    <property type="evidence" value="ECO:0007669"/>
    <property type="project" value="UniProtKB-UniRule"/>
</dbReference>
<dbReference type="PANTHER" id="PTHR30349">
    <property type="entry name" value="PHAGE INTEGRASE-RELATED"/>
    <property type="match status" value="1"/>
</dbReference>
<keyword evidence="8 11" id="KW-0238">DNA-binding</keyword>
<feature type="active site" evidence="11">
    <location>
        <position position="244"/>
    </location>
</feature>
<dbReference type="GO" id="GO:0005737">
    <property type="term" value="C:cytoplasm"/>
    <property type="evidence" value="ECO:0007669"/>
    <property type="project" value="UniProtKB-SubCell"/>
</dbReference>
<gene>
    <name evidence="11 14" type="primary">xerD</name>
    <name evidence="14" type="ORF">EVA99_00270</name>
</gene>
<evidence type="ECO:0000313" key="14">
    <source>
        <dbReference type="EMBL" id="RZO25024.1"/>
    </source>
</evidence>
<dbReference type="GO" id="GO:0003677">
    <property type="term" value="F:DNA binding"/>
    <property type="evidence" value="ECO:0007669"/>
    <property type="project" value="UniProtKB-UniRule"/>
</dbReference>
<dbReference type="Pfam" id="PF00589">
    <property type="entry name" value="Phage_integrase"/>
    <property type="match status" value="1"/>
</dbReference>
<comment type="function">
    <text evidence="11">Site-specific tyrosine recombinase, which acts by catalyzing the cutting and rejoining of the recombining DNA molecules. The XerC-XerD complex is essential to convert dimers of the bacterial chromosome into monomers to permit their segregation at cell division. It also contributes to the segregational stability of plasmids.</text>
</comment>
<dbReference type="Gene3D" id="1.10.150.130">
    <property type="match status" value="1"/>
</dbReference>
<evidence type="ECO:0000256" key="1">
    <source>
        <dbReference type="ARBA" id="ARBA00004496"/>
    </source>
</evidence>
<dbReference type="GO" id="GO:0051301">
    <property type="term" value="P:cell division"/>
    <property type="evidence" value="ECO:0007669"/>
    <property type="project" value="UniProtKB-KW"/>
</dbReference>
<feature type="domain" description="Tyr recombinase" evidence="12">
    <location>
        <begin position="109"/>
        <end position="292"/>
    </location>
</feature>
<dbReference type="PANTHER" id="PTHR30349:SF81">
    <property type="entry name" value="TYROSINE RECOMBINASE XERC"/>
    <property type="match status" value="1"/>
</dbReference>
<comment type="subunit">
    <text evidence="11">Forms a cyclic heterotetrameric complex composed of two molecules of XerC and two molecules of XerD.</text>
</comment>
<dbReference type="NCBIfam" id="NF001399">
    <property type="entry name" value="PRK00283.1"/>
    <property type="match status" value="1"/>
</dbReference>
<dbReference type="HAMAP" id="MF_01807">
    <property type="entry name" value="Recomb_XerD"/>
    <property type="match status" value="1"/>
</dbReference>
<proteinExistence type="inferred from homology"/>
<evidence type="ECO:0000256" key="10">
    <source>
        <dbReference type="ARBA" id="ARBA00023306"/>
    </source>
</evidence>
<dbReference type="GO" id="GO:0006313">
    <property type="term" value="P:DNA transposition"/>
    <property type="evidence" value="ECO:0007669"/>
    <property type="project" value="UniProtKB-UniRule"/>
</dbReference>
<keyword evidence="10 11" id="KW-0131">Cell cycle</keyword>
<dbReference type="InterPro" id="IPR004107">
    <property type="entry name" value="Integrase_SAM-like_N"/>
</dbReference>
<evidence type="ECO:0000256" key="8">
    <source>
        <dbReference type="ARBA" id="ARBA00023125"/>
    </source>
</evidence>
<dbReference type="InterPro" id="IPR050090">
    <property type="entry name" value="Tyrosine_recombinase_XerCD"/>
</dbReference>
<dbReference type="InterPro" id="IPR023009">
    <property type="entry name" value="Tyrosine_recombinase_XerC/XerD"/>
</dbReference>
<feature type="active site" evidence="11">
    <location>
        <position position="149"/>
    </location>
</feature>
<dbReference type="InterPro" id="IPR044068">
    <property type="entry name" value="CB"/>
</dbReference>
<evidence type="ECO:0000256" key="2">
    <source>
        <dbReference type="ARBA" id="ARBA00010450"/>
    </source>
</evidence>
<keyword evidence="6 11" id="KW-0159">Chromosome partition</keyword>
<sequence>MQSESKLLIETFIDSLWLEKNLSQNTLSSYKTDLDKFKNFLEKNEKSVLVADHFLILSFLSHLLDKGFSSKTVSRNISSLKSFYKYLISVEHLKINPMLNIDSPKSGLFLPTTLTVEETQQILDAPNEERAIELRDKAMLYTLYATGMRISELISLNLHNINLTRGSVQVIGKGGKERLIPLTDDSMKMIKKYLQDARDKLAKGKDHNNIFVSTHGKQISRHSFWHRIKAYMKRVNVSKEVHPHTLRHAFATHMLNNGADLRSVQLLLGHSDLATTQIYTHVAQAEVQKLHKKHHPRG</sequence>
<comment type="caution">
    <text evidence="14">The sequence shown here is derived from an EMBL/GenBank/DDBJ whole genome shotgun (WGS) entry which is preliminary data.</text>
</comment>
<reference evidence="14 15" key="1">
    <citation type="submission" date="2019-02" db="EMBL/GenBank/DDBJ databases">
        <title>Prokaryotic population dynamics and viral predation in marine succession experiment using metagenomics: the confinement effect.</title>
        <authorList>
            <person name="Haro-Moreno J.M."/>
            <person name="Rodriguez-Valera F."/>
            <person name="Lopez-Perez M."/>
        </authorList>
    </citation>
    <scope>NUCLEOTIDE SEQUENCE [LARGE SCALE GENOMIC DNA]</scope>
    <source>
        <strain evidence="14">MED-G166</strain>
    </source>
</reference>
<dbReference type="InterPro" id="IPR002104">
    <property type="entry name" value="Integrase_catalytic"/>
</dbReference>
<dbReference type="CDD" id="cd00798">
    <property type="entry name" value="INT_XerDC_C"/>
    <property type="match status" value="1"/>
</dbReference>
<dbReference type="NCBIfam" id="TIGR02225">
    <property type="entry name" value="recomb_XerD"/>
    <property type="match status" value="1"/>
</dbReference>
<evidence type="ECO:0000256" key="7">
    <source>
        <dbReference type="ARBA" id="ARBA00022908"/>
    </source>
</evidence>
<dbReference type="EMBL" id="SHBL01000001">
    <property type="protein sequence ID" value="RZO25024.1"/>
    <property type="molecule type" value="Genomic_DNA"/>
</dbReference>
<dbReference type="GO" id="GO:0007059">
    <property type="term" value="P:chromosome segregation"/>
    <property type="evidence" value="ECO:0007669"/>
    <property type="project" value="UniProtKB-UniRule"/>
</dbReference>
<evidence type="ECO:0000256" key="4">
    <source>
        <dbReference type="ARBA" id="ARBA00022490"/>
    </source>
</evidence>
<comment type="subcellular location">
    <subcellularLocation>
        <location evidence="1 11">Cytoplasm</location>
    </subcellularLocation>
</comment>
<dbReference type="PROSITE" id="PS51900">
    <property type="entry name" value="CB"/>
    <property type="match status" value="1"/>
</dbReference>
<dbReference type="SUPFAM" id="SSF56349">
    <property type="entry name" value="DNA breaking-rejoining enzymes"/>
    <property type="match status" value="1"/>
</dbReference>
<evidence type="ECO:0000256" key="11">
    <source>
        <dbReference type="HAMAP-Rule" id="MF_01807"/>
    </source>
</evidence>
<organism evidence="14 15">
    <name type="scientific">SAR86 cluster bacterium</name>
    <dbReference type="NCBI Taxonomy" id="2030880"/>
    <lineage>
        <taxon>Bacteria</taxon>
        <taxon>Pseudomonadati</taxon>
        <taxon>Pseudomonadota</taxon>
        <taxon>Gammaproteobacteria</taxon>
        <taxon>SAR86 cluster</taxon>
    </lineage>
</organism>
<evidence type="ECO:0000256" key="5">
    <source>
        <dbReference type="ARBA" id="ARBA00022618"/>
    </source>
</evidence>